<gene>
    <name evidence="2" type="ORF">DFH94DRAFT_688587</name>
</gene>
<dbReference type="Proteomes" id="UP000759537">
    <property type="component" value="Unassembled WGS sequence"/>
</dbReference>
<accession>A0A9P5N4X1</accession>
<name>A0A9P5N4X1_9AGAM</name>
<protein>
    <submittedName>
        <fullName evidence="2">Uncharacterized protein</fullName>
    </submittedName>
</protein>
<feature type="region of interest" description="Disordered" evidence="1">
    <location>
        <begin position="108"/>
        <end position="169"/>
    </location>
</feature>
<sequence>MASGETAVVGVPDASALALPSPPFDSSRLPPFPSPSDNHGYLSPPNPILRSEVDRTSIENGQRIFGQNIVSRRLIKSWLQQMWLGLKDKVLATPDERPRQSVANLIGRFEQQQKRQSTSSVPPSRATSATSNNTGNAVKEERRIAREWLPVKTNGNANETGASSSPPAAPATLRGIISITPSTSSFTATLVHPL</sequence>
<reference evidence="2" key="1">
    <citation type="submission" date="2019-10" db="EMBL/GenBank/DDBJ databases">
        <authorList>
            <consortium name="DOE Joint Genome Institute"/>
            <person name="Kuo A."/>
            <person name="Miyauchi S."/>
            <person name="Kiss E."/>
            <person name="Drula E."/>
            <person name="Kohler A."/>
            <person name="Sanchez-Garcia M."/>
            <person name="Andreopoulos B."/>
            <person name="Barry K.W."/>
            <person name="Bonito G."/>
            <person name="Buee M."/>
            <person name="Carver A."/>
            <person name="Chen C."/>
            <person name="Cichocki N."/>
            <person name="Clum A."/>
            <person name="Culley D."/>
            <person name="Crous P.W."/>
            <person name="Fauchery L."/>
            <person name="Girlanda M."/>
            <person name="Hayes R."/>
            <person name="Keri Z."/>
            <person name="LaButti K."/>
            <person name="Lipzen A."/>
            <person name="Lombard V."/>
            <person name="Magnuson J."/>
            <person name="Maillard F."/>
            <person name="Morin E."/>
            <person name="Murat C."/>
            <person name="Nolan M."/>
            <person name="Ohm R."/>
            <person name="Pangilinan J."/>
            <person name="Pereira M."/>
            <person name="Perotto S."/>
            <person name="Peter M."/>
            <person name="Riley R."/>
            <person name="Sitrit Y."/>
            <person name="Stielow B."/>
            <person name="Szollosi G."/>
            <person name="Zifcakova L."/>
            <person name="Stursova M."/>
            <person name="Spatafora J.W."/>
            <person name="Tedersoo L."/>
            <person name="Vaario L.-M."/>
            <person name="Yamada A."/>
            <person name="Yan M."/>
            <person name="Wang P."/>
            <person name="Xu J."/>
            <person name="Bruns T."/>
            <person name="Baldrian P."/>
            <person name="Vilgalys R."/>
            <person name="Henrissat B."/>
            <person name="Grigoriev I.V."/>
            <person name="Hibbett D."/>
            <person name="Nagy L.G."/>
            <person name="Martin F.M."/>
        </authorList>
    </citation>
    <scope>NUCLEOTIDE SEQUENCE</scope>
    <source>
        <strain evidence="2">Prilba</strain>
    </source>
</reference>
<dbReference type="OrthoDB" id="3271236at2759"/>
<proteinExistence type="predicted"/>
<reference evidence="2" key="2">
    <citation type="journal article" date="2020" name="Nat. Commun.">
        <title>Large-scale genome sequencing of mycorrhizal fungi provides insights into the early evolution of symbiotic traits.</title>
        <authorList>
            <person name="Miyauchi S."/>
            <person name="Kiss E."/>
            <person name="Kuo A."/>
            <person name="Drula E."/>
            <person name="Kohler A."/>
            <person name="Sanchez-Garcia M."/>
            <person name="Morin E."/>
            <person name="Andreopoulos B."/>
            <person name="Barry K.W."/>
            <person name="Bonito G."/>
            <person name="Buee M."/>
            <person name="Carver A."/>
            <person name="Chen C."/>
            <person name="Cichocki N."/>
            <person name="Clum A."/>
            <person name="Culley D."/>
            <person name="Crous P.W."/>
            <person name="Fauchery L."/>
            <person name="Girlanda M."/>
            <person name="Hayes R.D."/>
            <person name="Keri Z."/>
            <person name="LaButti K."/>
            <person name="Lipzen A."/>
            <person name="Lombard V."/>
            <person name="Magnuson J."/>
            <person name="Maillard F."/>
            <person name="Murat C."/>
            <person name="Nolan M."/>
            <person name="Ohm R.A."/>
            <person name="Pangilinan J."/>
            <person name="Pereira M.F."/>
            <person name="Perotto S."/>
            <person name="Peter M."/>
            <person name="Pfister S."/>
            <person name="Riley R."/>
            <person name="Sitrit Y."/>
            <person name="Stielow J.B."/>
            <person name="Szollosi G."/>
            <person name="Zifcakova L."/>
            <person name="Stursova M."/>
            <person name="Spatafora J.W."/>
            <person name="Tedersoo L."/>
            <person name="Vaario L.M."/>
            <person name="Yamada A."/>
            <person name="Yan M."/>
            <person name="Wang P."/>
            <person name="Xu J."/>
            <person name="Bruns T."/>
            <person name="Baldrian P."/>
            <person name="Vilgalys R."/>
            <person name="Dunand C."/>
            <person name="Henrissat B."/>
            <person name="Grigoriev I.V."/>
            <person name="Hibbett D."/>
            <person name="Nagy L.G."/>
            <person name="Martin F.M."/>
        </authorList>
    </citation>
    <scope>NUCLEOTIDE SEQUENCE</scope>
    <source>
        <strain evidence="2">Prilba</strain>
    </source>
</reference>
<organism evidence="2 3">
    <name type="scientific">Russula ochroleuca</name>
    <dbReference type="NCBI Taxonomy" id="152965"/>
    <lineage>
        <taxon>Eukaryota</taxon>
        <taxon>Fungi</taxon>
        <taxon>Dikarya</taxon>
        <taxon>Basidiomycota</taxon>
        <taxon>Agaricomycotina</taxon>
        <taxon>Agaricomycetes</taxon>
        <taxon>Russulales</taxon>
        <taxon>Russulaceae</taxon>
        <taxon>Russula</taxon>
    </lineage>
</organism>
<evidence type="ECO:0000256" key="1">
    <source>
        <dbReference type="SAM" id="MobiDB-lite"/>
    </source>
</evidence>
<dbReference type="EMBL" id="WHVB01000002">
    <property type="protein sequence ID" value="KAF8486232.1"/>
    <property type="molecule type" value="Genomic_DNA"/>
</dbReference>
<dbReference type="AlphaFoldDB" id="A0A9P5N4X1"/>
<feature type="compositionally biased region" description="Polar residues" evidence="1">
    <location>
        <begin position="114"/>
        <end position="136"/>
    </location>
</feature>
<feature type="region of interest" description="Disordered" evidence="1">
    <location>
        <begin position="19"/>
        <end position="47"/>
    </location>
</feature>
<evidence type="ECO:0000313" key="3">
    <source>
        <dbReference type="Proteomes" id="UP000759537"/>
    </source>
</evidence>
<keyword evidence="3" id="KW-1185">Reference proteome</keyword>
<evidence type="ECO:0000313" key="2">
    <source>
        <dbReference type="EMBL" id="KAF8486232.1"/>
    </source>
</evidence>
<comment type="caution">
    <text evidence="2">The sequence shown here is derived from an EMBL/GenBank/DDBJ whole genome shotgun (WGS) entry which is preliminary data.</text>
</comment>